<keyword evidence="3" id="KW-1185">Reference proteome</keyword>
<evidence type="ECO:0000313" key="3">
    <source>
        <dbReference type="Proteomes" id="UP001215598"/>
    </source>
</evidence>
<sequence length="1148" mass="126240">MHKDSKKTESSMDALQLQVMHERILLCYKSNHNRAQLLNILGDILLQSYKKSGTVDVLNQAVCAYNDAVQDDPGHVTYLADCGTSLLRRFERLGSLLDINRSVMMLKAAVELTPDSHPDKHFRLSNLGNSLARRFERLGDLSDINMSVLMFEEAVQLTPDGHPDKPSRLNNLGNSLVGRFERLGDLSDINKSVLMFEEAVQLIPDGHPDKPLFLNNLGHLLLARFERLGDLSDINKSVLIKEDAVQLTPDGHPNKPSLLHNLGNSLLGRFQRLGDLSDINKSVLMFEEAVELTPDSHPDKHSRLNNLGKSLLARFQRLGDLSDINKSVMMLKAAVNLTPDGHPDKPSRLNNLGNSLLSQFDRLGDLSGINKSVLMYEDAIQLTPDGHPDKPSLLHNLGSALFRRFEQLGDLSDINKSVVIKENAVQLTPDGHPGKPSRLNNLGNSLLGRFQRLGDLSDINKSVLMYEEAIQLTPDGHPEKPSFLNNLGNSLLARFERLGDLSDINKSVLMFEDAVQLTPHAHPDKHSRLNNLGNSLARRFERLGDLSDINKSVSMFEEAVQLTPDGHPDKPSLLHNLGNSLLLRFQQLHDPEDSQEVLRVYTLSACSITGSASIRFDAARRWANHAHAHQPLSLPRAYATAIKILPELAWLGLSITDRHHYLSKAGQVVRDAASAAIAVHDYQKAVEWLDQGRSVIWGQLLNLRTPVDELRKSHSGLANELVSLSAALETAGTRSNAVAEDTKPQSLQSIANEAHASALRRNHILQQIRELPGFESFLLPKPISELSSAAKNGPVAIINVSQYGCDALILMPGLVNEVMHVPLKNFTLHEAQALAQSLASIVGTTGRSDRKMFRERDIAPDDVFSDILSELWFKIVQPVLNGIALTDLGRIWWCPTGPLAFLPIHAAGLYGKDQAFGTKLSDFLISSYTPSLTALIQGHRPQFDSQAGIQLLAVTQPSAEGQSPIPGTLEEIKCIEQHAKGKVPVLWLDKDMATIEEVQRGMKDSRWVHFACHGVQSTSPTESALLLAGSSRLTLSNIIQLSLPNADLAFLSACQTATGSQGLQDESVHLTAGMLLAGYRGVIGTMWSIGDNDAPQVAGDVYDHLLQSSPPDSTRAAESLHLAVRKLREQPGGNKSFLHWVPFIHFGV</sequence>
<evidence type="ECO:0000259" key="1">
    <source>
        <dbReference type="Pfam" id="PF12770"/>
    </source>
</evidence>
<dbReference type="EMBL" id="JARKIB010000272">
    <property type="protein sequence ID" value="KAJ7717811.1"/>
    <property type="molecule type" value="Genomic_DNA"/>
</dbReference>
<dbReference type="InterPro" id="IPR011990">
    <property type="entry name" value="TPR-like_helical_dom_sf"/>
</dbReference>
<comment type="caution">
    <text evidence="2">The sequence shown here is derived from an EMBL/GenBank/DDBJ whole genome shotgun (WGS) entry which is preliminary data.</text>
</comment>
<feature type="domain" description="CHAT" evidence="1">
    <location>
        <begin position="867"/>
        <end position="1147"/>
    </location>
</feature>
<organism evidence="2 3">
    <name type="scientific">Mycena metata</name>
    <dbReference type="NCBI Taxonomy" id="1033252"/>
    <lineage>
        <taxon>Eukaryota</taxon>
        <taxon>Fungi</taxon>
        <taxon>Dikarya</taxon>
        <taxon>Basidiomycota</taxon>
        <taxon>Agaricomycotina</taxon>
        <taxon>Agaricomycetes</taxon>
        <taxon>Agaricomycetidae</taxon>
        <taxon>Agaricales</taxon>
        <taxon>Marasmiineae</taxon>
        <taxon>Mycenaceae</taxon>
        <taxon>Mycena</taxon>
    </lineage>
</organism>
<dbReference type="Pfam" id="PF12770">
    <property type="entry name" value="CHAT"/>
    <property type="match status" value="1"/>
</dbReference>
<reference evidence="2" key="1">
    <citation type="submission" date="2023-03" db="EMBL/GenBank/DDBJ databases">
        <title>Massive genome expansion in bonnet fungi (Mycena s.s.) driven by repeated elements and novel gene families across ecological guilds.</title>
        <authorList>
            <consortium name="Lawrence Berkeley National Laboratory"/>
            <person name="Harder C.B."/>
            <person name="Miyauchi S."/>
            <person name="Viragh M."/>
            <person name="Kuo A."/>
            <person name="Thoen E."/>
            <person name="Andreopoulos B."/>
            <person name="Lu D."/>
            <person name="Skrede I."/>
            <person name="Drula E."/>
            <person name="Henrissat B."/>
            <person name="Morin E."/>
            <person name="Kohler A."/>
            <person name="Barry K."/>
            <person name="LaButti K."/>
            <person name="Morin E."/>
            <person name="Salamov A."/>
            <person name="Lipzen A."/>
            <person name="Mereny Z."/>
            <person name="Hegedus B."/>
            <person name="Baldrian P."/>
            <person name="Stursova M."/>
            <person name="Weitz H."/>
            <person name="Taylor A."/>
            <person name="Grigoriev I.V."/>
            <person name="Nagy L.G."/>
            <person name="Martin F."/>
            <person name="Kauserud H."/>
        </authorList>
    </citation>
    <scope>NUCLEOTIDE SEQUENCE</scope>
    <source>
        <strain evidence="2">CBHHK182m</strain>
    </source>
</reference>
<dbReference type="PANTHER" id="PTHR19959:SF119">
    <property type="entry name" value="FUNGAL LIPASE-LIKE DOMAIN-CONTAINING PROTEIN"/>
    <property type="match status" value="1"/>
</dbReference>
<dbReference type="InterPro" id="IPR024983">
    <property type="entry name" value="CHAT_dom"/>
</dbReference>
<dbReference type="Proteomes" id="UP001215598">
    <property type="component" value="Unassembled WGS sequence"/>
</dbReference>
<proteinExistence type="predicted"/>
<protein>
    <submittedName>
        <fullName evidence="2">TPR-like protein</fullName>
    </submittedName>
</protein>
<name>A0AAD7HDT7_9AGAR</name>
<gene>
    <name evidence="2" type="ORF">B0H16DRAFT_1798855</name>
</gene>
<dbReference type="PANTHER" id="PTHR19959">
    <property type="entry name" value="KINESIN LIGHT CHAIN"/>
    <property type="match status" value="1"/>
</dbReference>
<accession>A0AAD7HDT7</accession>
<dbReference type="Gene3D" id="1.25.40.10">
    <property type="entry name" value="Tetratricopeptide repeat domain"/>
    <property type="match status" value="4"/>
</dbReference>
<dbReference type="AlphaFoldDB" id="A0AAD7HDT7"/>
<evidence type="ECO:0000313" key="2">
    <source>
        <dbReference type="EMBL" id="KAJ7717811.1"/>
    </source>
</evidence>
<dbReference type="SUPFAM" id="SSF48452">
    <property type="entry name" value="TPR-like"/>
    <property type="match status" value="2"/>
</dbReference>